<evidence type="ECO:0000313" key="4">
    <source>
        <dbReference type="Proteomes" id="UP000602076"/>
    </source>
</evidence>
<dbReference type="GO" id="GO:0004668">
    <property type="term" value="F:protein-arginine deiminase activity"/>
    <property type="evidence" value="ECO:0007669"/>
    <property type="project" value="InterPro"/>
</dbReference>
<dbReference type="PANTHER" id="PTHR31377">
    <property type="entry name" value="AGMATINE DEIMINASE-RELATED"/>
    <property type="match status" value="1"/>
</dbReference>
<dbReference type="NCBIfam" id="NF010070">
    <property type="entry name" value="PRK13551.1"/>
    <property type="match status" value="1"/>
</dbReference>
<evidence type="ECO:0000313" key="3">
    <source>
        <dbReference type="EMBL" id="MBD3108519.1"/>
    </source>
</evidence>
<dbReference type="RefSeq" id="WP_190998061.1">
    <property type="nucleotide sequence ID" value="NZ_JACXSI010000019.1"/>
</dbReference>
<dbReference type="Proteomes" id="UP000602076">
    <property type="component" value="Unassembled WGS sequence"/>
</dbReference>
<accession>A0A927HB15</accession>
<dbReference type="InterPro" id="IPR007466">
    <property type="entry name" value="Peptidyl-Arg-deiminase_porph"/>
</dbReference>
<reference evidence="3" key="1">
    <citation type="submission" date="2020-09" db="EMBL/GenBank/DDBJ databases">
        <title>Bacillus faecalis sp. nov., a moderately halophilic bacterium isolated from cow faeces.</title>
        <authorList>
            <person name="Jiang L."/>
            <person name="Lee J."/>
        </authorList>
    </citation>
    <scope>NUCLEOTIDE SEQUENCE</scope>
    <source>
        <strain evidence="3">AGMB 02131</strain>
    </source>
</reference>
<dbReference type="Pfam" id="PF04371">
    <property type="entry name" value="PAD_porph"/>
    <property type="match status" value="1"/>
</dbReference>
<name>A0A927HB15_9BACI</name>
<gene>
    <name evidence="2 3" type="primary">aguA</name>
    <name evidence="3" type="ORF">IEO70_09075</name>
</gene>
<comment type="caution">
    <text evidence="3">The sequence shown here is derived from an EMBL/GenBank/DDBJ whole genome shotgun (WGS) entry which is preliminary data.</text>
</comment>
<dbReference type="InterPro" id="IPR017754">
    <property type="entry name" value="Agmatine_deiminase"/>
</dbReference>
<protein>
    <recommendedName>
        <fullName evidence="2">Putative agmatine deiminase</fullName>
        <ecNumber evidence="2">3.5.3.12</ecNumber>
    </recommendedName>
    <alternativeName>
        <fullName evidence="2">Agmatine iminohydrolase</fullName>
    </alternativeName>
</protein>
<evidence type="ECO:0000256" key="1">
    <source>
        <dbReference type="ARBA" id="ARBA00022801"/>
    </source>
</evidence>
<keyword evidence="4" id="KW-1185">Reference proteome</keyword>
<dbReference type="AlphaFoldDB" id="A0A927HB15"/>
<comment type="catalytic activity">
    <reaction evidence="2">
        <text>agmatine + H2O = N-carbamoylputrescine + NH4(+)</text>
        <dbReference type="Rhea" id="RHEA:18037"/>
        <dbReference type="ChEBI" id="CHEBI:15377"/>
        <dbReference type="ChEBI" id="CHEBI:28938"/>
        <dbReference type="ChEBI" id="CHEBI:58145"/>
        <dbReference type="ChEBI" id="CHEBI:58318"/>
        <dbReference type="EC" id="3.5.3.12"/>
    </reaction>
</comment>
<dbReference type="HAMAP" id="MF_01841">
    <property type="entry name" value="Agmatine_deimin"/>
    <property type="match status" value="1"/>
</dbReference>
<dbReference type="EC" id="3.5.3.12" evidence="2"/>
<dbReference type="NCBIfam" id="TIGR03380">
    <property type="entry name" value="agmatine_aguA"/>
    <property type="match status" value="1"/>
</dbReference>
<organism evidence="3 4">
    <name type="scientific">Peribacillus faecalis</name>
    <dbReference type="NCBI Taxonomy" id="2772559"/>
    <lineage>
        <taxon>Bacteria</taxon>
        <taxon>Bacillati</taxon>
        <taxon>Bacillota</taxon>
        <taxon>Bacilli</taxon>
        <taxon>Bacillales</taxon>
        <taxon>Bacillaceae</taxon>
        <taxon>Peribacillus</taxon>
    </lineage>
</organism>
<dbReference type="Gene3D" id="3.75.10.10">
    <property type="entry name" value="L-arginine/glycine Amidinotransferase, Chain A"/>
    <property type="match status" value="1"/>
</dbReference>
<evidence type="ECO:0000256" key="2">
    <source>
        <dbReference type="HAMAP-Rule" id="MF_01841"/>
    </source>
</evidence>
<dbReference type="EMBL" id="JACXSI010000019">
    <property type="protein sequence ID" value="MBD3108519.1"/>
    <property type="molecule type" value="Genomic_DNA"/>
</dbReference>
<dbReference type="GO" id="GO:0047632">
    <property type="term" value="F:agmatine deiminase activity"/>
    <property type="evidence" value="ECO:0007669"/>
    <property type="project" value="UniProtKB-UniRule"/>
</dbReference>
<comment type="similarity">
    <text evidence="2">Belongs to the agmatine deiminase family.</text>
</comment>
<dbReference type="SUPFAM" id="SSF55909">
    <property type="entry name" value="Pentein"/>
    <property type="match status" value="1"/>
</dbReference>
<keyword evidence="1 2" id="KW-0378">Hydrolase</keyword>
<proteinExistence type="inferred from homology"/>
<sequence>MKIEGTLPKADGYRMPGEFEEHEGCYIIWPERTDNWRLGAKPAQACFTEVATAISAFEPVTVLVSAQQYENARSMLPEQIRTVEMSSNDSWIRDFGPTYVINEEGKLRGIDWRFNAWGGLFDGLYFPWDKDDQVAQKVCWLENIDFYHLENFILEGCSIHVDGEGTLITTEECLLSEGRNRELSKEQIESVLKQYCNVEKVIWLKRGLYLDETNGHIDNILNFVKPGEVILSWSDDPNDPHYKIARECEFILKNVSDAKNRSFTIHKIHCPSPVLITKEESEGVDAVNGTFPRQPGDRLAASYVNYYTANGAIIFPLFDDPKDKDAQALLEKVYPDRQVIGVQAREILLGGGNIHCITQHVPRRTK</sequence>
<feature type="active site" description="Amidino-cysteine intermediate" evidence="2">
    <location>
        <position position="356"/>
    </location>
</feature>
<dbReference type="PANTHER" id="PTHR31377:SF0">
    <property type="entry name" value="AGMATINE DEIMINASE-RELATED"/>
    <property type="match status" value="1"/>
</dbReference>
<dbReference type="GO" id="GO:0009446">
    <property type="term" value="P:putrescine biosynthetic process"/>
    <property type="evidence" value="ECO:0007669"/>
    <property type="project" value="InterPro"/>
</dbReference>